<dbReference type="InterPro" id="IPR051448">
    <property type="entry name" value="CdaR-like_regulators"/>
</dbReference>
<dbReference type="KEGG" id="git:C6V83_15545"/>
<dbReference type="Pfam" id="PF13556">
    <property type="entry name" value="HTH_30"/>
    <property type="match status" value="1"/>
</dbReference>
<dbReference type="PANTHER" id="PTHR33744:SF1">
    <property type="entry name" value="DNA-BINDING TRANSCRIPTIONAL ACTIVATOR ADER"/>
    <property type="match status" value="1"/>
</dbReference>
<dbReference type="Pfam" id="PF14361">
    <property type="entry name" value="RsbRD_N"/>
    <property type="match status" value="1"/>
</dbReference>
<accession>A0A2S0KKV2</accession>
<dbReference type="OrthoDB" id="4535840at2"/>
<dbReference type="Gene3D" id="1.10.10.2840">
    <property type="entry name" value="PucR C-terminal helix-turn-helix domain"/>
    <property type="match status" value="1"/>
</dbReference>
<name>A0A2S0KKV2_9ACTN</name>
<proteinExistence type="predicted"/>
<dbReference type="InterPro" id="IPR025736">
    <property type="entry name" value="PucR_C-HTH_dom"/>
</dbReference>
<dbReference type="PANTHER" id="PTHR33744">
    <property type="entry name" value="CARBOHYDRATE DIACID REGULATOR"/>
    <property type="match status" value="1"/>
</dbReference>
<organism evidence="3 4">
    <name type="scientific">Gordonia iterans</name>
    <dbReference type="NCBI Taxonomy" id="1004901"/>
    <lineage>
        <taxon>Bacteria</taxon>
        <taxon>Bacillati</taxon>
        <taxon>Actinomycetota</taxon>
        <taxon>Actinomycetes</taxon>
        <taxon>Mycobacteriales</taxon>
        <taxon>Gordoniaceae</taxon>
        <taxon>Gordonia</taxon>
    </lineage>
</organism>
<protein>
    <submittedName>
        <fullName evidence="3">CdaR family transcriptional regulator</fullName>
    </submittedName>
</protein>
<evidence type="ECO:0000313" key="3">
    <source>
        <dbReference type="EMBL" id="AVM02312.1"/>
    </source>
</evidence>
<dbReference type="InterPro" id="IPR042070">
    <property type="entry name" value="PucR_C-HTH_sf"/>
</dbReference>
<evidence type="ECO:0000313" key="4">
    <source>
        <dbReference type="Proteomes" id="UP000239814"/>
    </source>
</evidence>
<reference evidence="3 4" key="1">
    <citation type="submission" date="2018-03" db="EMBL/GenBank/DDBJ databases">
        <title>Characteristics and genome of n-alkane degrading marine bacteria Gordonia iterans isolated from crude oil contaminated in Tae-an, South Korea.</title>
        <authorList>
            <person name="Lee S.-S."/>
            <person name="Kim H."/>
        </authorList>
    </citation>
    <scope>NUCLEOTIDE SEQUENCE [LARGE SCALE GENOMIC DNA]</scope>
    <source>
        <strain evidence="3 4">Co17</strain>
    </source>
</reference>
<dbReference type="InterPro" id="IPR025751">
    <property type="entry name" value="RsbRD_N_dom"/>
</dbReference>
<evidence type="ECO:0000259" key="2">
    <source>
        <dbReference type="Pfam" id="PF14361"/>
    </source>
</evidence>
<feature type="domain" description="RsbT co-antagonist protein RsbRD N-terminal" evidence="2">
    <location>
        <begin position="17"/>
        <end position="155"/>
    </location>
</feature>
<keyword evidence="4" id="KW-1185">Reference proteome</keyword>
<evidence type="ECO:0000259" key="1">
    <source>
        <dbReference type="Pfam" id="PF13556"/>
    </source>
</evidence>
<sequence>MLGGRVLADYLAQRTHALVAETVQTVWQRVPFYRSLPEEAIRTDVTAIVRRNLEVFIATVRARRVPTDDEMAPIRESARRRAEELVPLADVLLAYHLGTERWWAEITELADTGDTEELAWVGAWLQIHLRAATSAVLAGYGSVRPGPGQDDAERRALFVALTSGADAAAAAERAGVRLARMYWVVALHVAPHPDEQSADVDVIVAERRKVRRLQRELDGVGRDDAVSLVDSGGGGALIPVFEAEPGPADWPESVQYATLRRNLADLERGIGAGVLSAVCAAEPAGIPEAYTLAREVLRVARCHGRTTGVVRLADLALEYQLTRPSAATDPLARLLDPLDGRAGLSETLECYLDSAGDRSATAAALHVHPNTVVYRLRKVAELTGLEPTAVSGAVVLTAAVAARRGRAVDPVRGD</sequence>
<dbReference type="EMBL" id="CP027433">
    <property type="protein sequence ID" value="AVM02312.1"/>
    <property type="molecule type" value="Genomic_DNA"/>
</dbReference>
<dbReference type="Proteomes" id="UP000239814">
    <property type="component" value="Chromosome"/>
</dbReference>
<gene>
    <name evidence="3" type="ORF">C6V83_15545</name>
</gene>
<dbReference type="AlphaFoldDB" id="A0A2S0KKV2"/>
<feature type="domain" description="PucR C-terminal helix-turn-helix" evidence="1">
    <location>
        <begin position="344"/>
        <end position="402"/>
    </location>
</feature>